<reference evidence="1 2" key="1">
    <citation type="submission" date="2016-11" db="EMBL/GenBank/DDBJ databases">
        <authorList>
            <person name="Jaros S."/>
            <person name="Januszkiewicz K."/>
            <person name="Wedrychowicz H."/>
        </authorList>
    </citation>
    <scope>NUCLEOTIDE SEQUENCE [LARGE SCALE GENOMIC DNA]</scope>
    <source>
        <strain evidence="1 2">DSM 6792</strain>
    </source>
</reference>
<proteinExistence type="predicted"/>
<sequence>MLQSQLQSREYIGMVLHFGAAHLHISNGNTKTAERNSAHDTSGLFVGLSWNLKKERNGKYK</sequence>
<name>A0A1M5VQT1_FLAJO</name>
<dbReference type="Proteomes" id="UP000184112">
    <property type="component" value="Unassembled WGS sequence"/>
</dbReference>
<gene>
    <name evidence="1" type="ORF">SAMN05444388_11924</name>
</gene>
<dbReference type="EMBL" id="FQWH01000019">
    <property type="protein sequence ID" value="SHH77540.1"/>
    <property type="molecule type" value="Genomic_DNA"/>
</dbReference>
<dbReference type="AlphaFoldDB" id="A0A1M5VQT1"/>
<organism evidence="1 2">
    <name type="scientific">Flavobacterium johnsoniae</name>
    <name type="common">Cytophaga johnsonae</name>
    <dbReference type="NCBI Taxonomy" id="986"/>
    <lineage>
        <taxon>Bacteria</taxon>
        <taxon>Pseudomonadati</taxon>
        <taxon>Bacteroidota</taxon>
        <taxon>Flavobacteriia</taxon>
        <taxon>Flavobacteriales</taxon>
        <taxon>Flavobacteriaceae</taxon>
        <taxon>Flavobacterium</taxon>
    </lineage>
</organism>
<accession>A0A1M5VQT1</accession>
<evidence type="ECO:0000313" key="2">
    <source>
        <dbReference type="Proteomes" id="UP000184112"/>
    </source>
</evidence>
<protein>
    <submittedName>
        <fullName evidence="1">Uncharacterized protein</fullName>
    </submittedName>
</protein>
<evidence type="ECO:0000313" key="1">
    <source>
        <dbReference type="EMBL" id="SHH77540.1"/>
    </source>
</evidence>